<feature type="compositionally biased region" description="Low complexity" evidence="4">
    <location>
        <begin position="54"/>
        <end position="72"/>
    </location>
</feature>
<dbReference type="Pfam" id="PF00145">
    <property type="entry name" value="DNA_methylase"/>
    <property type="match status" value="1"/>
</dbReference>
<evidence type="ECO:0000256" key="4">
    <source>
        <dbReference type="SAM" id="MobiDB-lite"/>
    </source>
</evidence>
<keyword evidence="2" id="KW-0808">Transferase</keyword>
<dbReference type="GO" id="GO:0005634">
    <property type="term" value="C:nucleus"/>
    <property type="evidence" value="ECO:0007669"/>
    <property type="project" value="TreeGrafter"/>
</dbReference>
<proteinExistence type="predicted"/>
<evidence type="ECO:0000256" key="3">
    <source>
        <dbReference type="ARBA" id="ARBA00022691"/>
    </source>
</evidence>
<dbReference type="Gene3D" id="3.40.50.150">
    <property type="entry name" value="Vaccinia Virus protein VP39"/>
    <property type="match status" value="3"/>
</dbReference>
<feature type="region of interest" description="Disordered" evidence="4">
    <location>
        <begin position="202"/>
        <end position="226"/>
    </location>
</feature>
<keyword evidence="3" id="KW-0949">S-adenosyl-L-methionine</keyword>
<sequence length="807" mass="90723">MGKIKVLDLYSGIGGLHYSMLQALINCVHERAEKGTLKGEAAKGEATKGEATKGDAATGEAAKGEAATGEAATGDAPNCANLFSEAVRFISIDLNCFANQTHHHNFEGSSIYLTEKKYIDRFFKEYQGEHSGGRSNAKEAPFVQDKNYILQTDINNLDAHFLDYHKFFILLISNPCQPYTRQNKKFQQVNLDELFGKYASHTAEESPLGGGKKQNGSSPSPLEKSDRMNNLLTRSCAANESSDADDKAHLVTPKCNDLGDVPLKGTNKSDHDRALWENHRGGEDPFHVGRLNLDEALNFLQIEKDERSRSFFHICNLLKKVKEENLPKYIFIENVRNFELSSSFLYFINSVKKNYNFQTYLLSPLQYGIPNERLRFYCICRRKDKSVGLTSWESFPNGGTAPLYSNSLMPAKCILRTFENNPNFRPSPKYSFYTPSLATFLDHNDKYPIMCNTSEGINLTNETLQEYEVKNSTLEKCSSFCFDMIDINRNGNVCCFDGGSYFGQKSEAIRDLPHERNLRDLINSNKVHSMCFTSNYARYINGSGSVLYFSGRTRGSPSFGREMRCGHAQSGRMEKAHMGDQPLSGGSCSDNVSHDDSPREPHRGEIIKQMSKYKNRARYFTPVEICRLMGYKMRTGRAIREGGEGKKNRVGNIYWNMDHIHHMCAYTCGVHYCASGHSDRCLFNEGLHLAEHQLRRSPTDGVLLGGESPHGKSPHGKSHHGKFHHGKSHHGKSHHGKFHHGKSHHGNPPQDERTTPCSCHEFKFPPFLTNRQKYKLVGNSVNVTVIALIFQAHDIFGDLLKGGGFPS</sequence>
<dbReference type="InParanoid" id="A5K9Z4"/>
<feature type="compositionally biased region" description="Basic and acidic residues" evidence="4">
    <location>
        <begin position="592"/>
        <end position="602"/>
    </location>
</feature>
<keyword evidence="6" id="KW-1185">Reference proteome</keyword>
<accession>A5K9Z4</accession>
<dbReference type="PhylomeDB" id="A5K9Z4"/>
<feature type="region of interest" description="Disordered" evidence="4">
    <location>
        <begin position="699"/>
        <end position="755"/>
    </location>
</feature>
<dbReference type="OMA" id="GNIYWNM"/>
<dbReference type="STRING" id="126793.A5K9Z4"/>
<evidence type="ECO:0000313" key="5">
    <source>
        <dbReference type="EMBL" id="EDL43882.1"/>
    </source>
</evidence>
<dbReference type="RefSeq" id="XP_001613609.1">
    <property type="nucleotide sequence ID" value="XM_001613559.1"/>
</dbReference>
<dbReference type="InterPro" id="IPR001525">
    <property type="entry name" value="C5_MeTfrase"/>
</dbReference>
<comment type="caution">
    <text evidence="5">The sequence shown here is derived from an EMBL/GenBank/DDBJ whole genome shotgun (WGS) entry which is preliminary data.</text>
</comment>
<dbReference type="PANTHER" id="PTHR46098">
    <property type="entry name" value="TRNA (CYTOSINE(38)-C(5))-METHYLTRANSFERASE"/>
    <property type="match status" value="1"/>
</dbReference>
<feature type="compositionally biased region" description="Basic residues" evidence="4">
    <location>
        <begin position="712"/>
        <end position="745"/>
    </location>
</feature>
<feature type="compositionally biased region" description="Basic and acidic residues" evidence="4">
    <location>
        <begin position="39"/>
        <end position="53"/>
    </location>
</feature>
<dbReference type="AlphaFoldDB" id="A5K9Z4"/>
<name>A5K9Z4_PLAVS</name>
<dbReference type="SUPFAM" id="SSF53335">
    <property type="entry name" value="S-adenosyl-L-methionine-dependent methyltransferases"/>
    <property type="match status" value="2"/>
</dbReference>
<protein>
    <submittedName>
        <fullName evidence="5">DNA (Cytosine-5)-methyltransferase-like protein 2, putative</fullName>
    </submittedName>
</protein>
<dbReference type="GeneID" id="5472879"/>
<evidence type="ECO:0000256" key="1">
    <source>
        <dbReference type="ARBA" id="ARBA00022603"/>
    </source>
</evidence>
<feature type="region of interest" description="Disordered" evidence="4">
    <location>
        <begin position="576"/>
        <end position="602"/>
    </location>
</feature>
<keyword evidence="1" id="KW-0489">Methyltransferase</keyword>
<dbReference type="KEGG" id="pvx:PVX_081670"/>
<dbReference type="InterPro" id="IPR029063">
    <property type="entry name" value="SAM-dependent_MTases_sf"/>
</dbReference>
<organism evidence="5 6">
    <name type="scientific">Plasmodium vivax (strain Salvador I)</name>
    <dbReference type="NCBI Taxonomy" id="126793"/>
    <lineage>
        <taxon>Eukaryota</taxon>
        <taxon>Sar</taxon>
        <taxon>Alveolata</taxon>
        <taxon>Apicomplexa</taxon>
        <taxon>Aconoidasida</taxon>
        <taxon>Haemosporida</taxon>
        <taxon>Plasmodiidae</taxon>
        <taxon>Plasmodium</taxon>
        <taxon>Plasmodium (Plasmodium)</taxon>
    </lineage>
</organism>
<dbReference type="Proteomes" id="UP000008333">
    <property type="component" value="Unassembled WGS sequence"/>
</dbReference>
<feature type="region of interest" description="Disordered" evidence="4">
    <location>
        <begin position="39"/>
        <end position="72"/>
    </location>
</feature>
<dbReference type="GO" id="GO:0032259">
    <property type="term" value="P:methylation"/>
    <property type="evidence" value="ECO:0007669"/>
    <property type="project" value="UniProtKB-KW"/>
</dbReference>
<dbReference type="EMBL" id="AAKM01000013">
    <property type="protein sequence ID" value="EDL43882.1"/>
    <property type="molecule type" value="Genomic_DNA"/>
</dbReference>
<dbReference type="PANTHER" id="PTHR46098:SF1">
    <property type="entry name" value="TRNA (CYTOSINE(38)-C(5))-METHYLTRANSFERASE"/>
    <property type="match status" value="1"/>
</dbReference>
<dbReference type="FunCoup" id="A5K9Z4">
    <property type="interactions" value="7"/>
</dbReference>
<dbReference type="InterPro" id="IPR050750">
    <property type="entry name" value="C5-MTase"/>
</dbReference>
<evidence type="ECO:0000256" key="2">
    <source>
        <dbReference type="ARBA" id="ARBA00022679"/>
    </source>
</evidence>
<dbReference type="GO" id="GO:0008168">
    <property type="term" value="F:methyltransferase activity"/>
    <property type="evidence" value="ECO:0007669"/>
    <property type="project" value="UniProtKB-KW"/>
</dbReference>
<dbReference type="VEuPathDB" id="PlasmoDB:PVX_081670"/>
<reference evidence="5 6" key="1">
    <citation type="journal article" date="2008" name="Nature">
        <title>Comparative genomics of the neglected human malaria parasite Plasmodium vivax.</title>
        <authorList>
            <person name="Carlton J.M."/>
            <person name="Adams J.H."/>
            <person name="Silva J.C."/>
            <person name="Bidwell S.L."/>
            <person name="Lorenzi H."/>
            <person name="Caler E."/>
            <person name="Crabtree J."/>
            <person name="Angiuoli S.V."/>
            <person name="Merino E.F."/>
            <person name="Amedeo P."/>
            <person name="Cheng Q."/>
            <person name="Coulson R.M."/>
            <person name="Crabb B.S."/>
            <person name="Del Portillo H.A."/>
            <person name="Essien K."/>
            <person name="Feldblyum T.V."/>
            <person name="Fernandez-Becerra C."/>
            <person name="Gilson P.R."/>
            <person name="Gueye A.H."/>
            <person name="Guo X."/>
            <person name="Kang'a S."/>
            <person name="Kooij T.W."/>
            <person name="Korsinczky M."/>
            <person name="Meyer E.V."/>
            <person name="Nene V."/>
            <person name="Paulsen I."/>
            <person name="White O."/>
            <person name="Ralph S.A."/>
            <person name="Ren Q."/>
            <person name="Sargeant T.J."/>
            <person name="Salzberg S.L."/>
            <person name="Stoeckert C.J."/>
            <person name="Sullivan S.A."/>
            <person name="Yamamoto M.M."/>
            <person name="Hoffman S.L."/>
            <person name="Wortman J.R."/>
            <person name="Gardner M.J."/>
            <person name="Galinski M.R."/>
            <person name="Barnwell J.W."/>
            <person name="Fraser-Liggett C.M."/>
        </authorList>
    </citation>
    <scope>NUCLEOTIDE SEQUENCE [LARGE SCALE GENOMIC DNA]</scope>
    <source>
        <strain evidence="5 6">Salvador I</strain>
    </source>
</reference>
<gene>
    <name evidence="5" type="ORF">PVX_081670</name>
</gene>
<evidence type="ECO:0000313" key="6">
    <source>
        <dbReference type="Proteomes" id="UP000008333"/>
    </source>
</evidence>
<dbReference type="Gene3D" id="3.90.120.10">
    <property type="entry name" value="DNA Methylase, subunit A, domain 2"/>
    <property type="match status" value="2"/>
</dbReference>